<comment type="caution">
    <text evidence="1">The sequence shown here is derived from an EMBL/GenBank/DDBJ whole genome shotgun (WGS) entry which is preliminary data.</text>
</comment>
<dbReference type="Proteomes" id="UP000257139">
    <property type="component" value="Plasmid CBM2594_p"/>
</dbReference>
<sequence length="31" mass="3374">MPCGPSTTTLTLRTMDLTVAQGGQWLSWHLA</sequence>
<name>A0A375CLQ1_9BURK</name>
<dbReference type="EMBL" id="OFSN01000036">
    <property type="protein sequence ID" value="SOY77481.1"/>
    <property type="molecule type" value="Genomic_DNA"/>
</dbReference>
<protein>
    <submittedName>
        <fullName evidence="1">Uncharacterized protein</fullName>
    </submittedName>
</protein>
<evidence type="ECO:0000313" key="2">
    <source>
        <dbReference type="EMBL" id="SOY77481.1"/>
    </source>
</evidence>
<dbReference type="Proteomes" id="UP000256297">
    <property type="component" value="Plasmid CBM2589_p"/>
</dbReference>
<evidence type="ECO:0000313" key="3">
    <source>
        <dbReference type="EMBL" id="SPC25497.1"/>
    </source>
</evidence>
<organism evidence="1">
    <name type="scientific">Cupriavidus taiwanensis</name>
    <dbReference type="NCBI Taxonomy" id="164546"/>
    <lineage>
        <taxon>Bacteria</taxon>
        <taxon>Pseudomonadati</taxon>
        <taxon>Pseudomonadota</taxon>
        <taxon>Betaproteobacteria</taxon>
        <taxon>Burkholderiales</taxon>
        <taxon>Burkholderiaceae</taxon>
        <taxon>Cupriavidus</taxon>
    </lineage>
</organism>
<accession>A0A375CLQ1</accession>
<evidence type="ECO:0000313" key="1">
    <source>
        <dbReference type="EMBL" id="SOY75519.1"/>
    </source>
</evidence>
<dbReference type="Proteomes" id="UP000257016">
    <property type="component" value="Unassembled WGS sequence"/>
</dbReference>
<gene>
    <name evidence="2" type="ORF">CBM2586_P170004</name>
    <name evidence="1" type="ORF">CBM2589_P170004</name>
    <name evidence="3" type="ORF">CBM2594_P90004</name>
</gene>
<dbReference type="EMBL" id="OGUU01000044">
    <property type="protein sequence ID" value="SPC25497.1"/>
    <property type="molecule type" value="Genomic_DNA"/>
</dbReference>
<dbReference type="EMBL" id="OFSP01000048">
    <property type="protein sequence ID" value="SOY75519.1"/>
    <property type="molecule type" value="Genomic_DNA"/>
</dbReference>
<reference evidence="1" key="1">
    <citation type="submission" date="2018-01" db="EMBL/GenBank/DDBJ databases">
        <authorList>
            <person name="Clerissi C."/>
        </authorList>
    </citation>
    <scope>NUCLEOTIDE SEQUENCE</scope>
    <source>
        <strain evidence="2">Cupriavidus taiwanensis LMG 19430</strain>
        <strain evidence="1">Cupriavidus taiwanensis STM 3521</strain>
        <strain evidence="3">Cupriavidus taiwanensis STM 6021</strain>
    </source>
</reference>
<proteinExistence type="predicted"/>
<dbReference type="AlphaFoldDB" id="A0A375CLQ1"/>